<feature type="domain" description="LysM" evidence="6">
    <location>
        <begin position="344"/>
        <end position="393"/>
    </location>
</feature>
<proteinExistence type="predicted"/>
<dbReference type="InterPro" id="IPR052210">
    <property type="entry name" value="LysM1-like"/>
</dbReference>
<dbReference type="SMART" id="SM00257">
    <property type="entry name" value="LysM"/>
    <property type="match status" value="3"/>
</dbReference>
<dbReference type="InterPro" id="IPR018392">
    <property type="entry name" value="LysM"/>
</dbReference>
<evidence type="ECO:0000256" key="1">
    <source>
        <dbReference type="ARBA" id="ARBA00022669"/>
    </source>
</evidence>
<feature type="domain" description="LysM" evidence="6">
    <location>
        <begin position="201"/>
        <end position="251"/>
    </location>
</feature>
<dbReference type="Proteomes" id="UP001303373">
    <property type="component" value="Chromosome 13"/>
</dbReference>
<sequence>MYAPFFVVIASLPELLYARALQVRDSVSCSYSVVGGNGDTCQSLADSWGISLADFQSFNPGVGCPNIVVGQNYCVIGTVVTGSVTSSSTPMSTTTPKQTTTASATTTSSVPNMPTQSGITSDCKSFYDVQAGDTCDDIVNKYGTFTLNDFYQWNPAISSKCTNLQPGYYVCVGVTGTPTSAPSSTAGIPSPTPSGVISTCTKYATAHSDGSCFYFARNHGISEGQLYAWNSVFGRHGEHCDQFKGGENYCIAVSGPLPAPGPTQPGIVDTCVEYYETNPGGSCDSFAYWHGISKPQLFAMNTVLGPNGENCQSKFWANTYYCSAVAGPDPYQPRQDGVISTCTKYAQAVSGDSCQSFPGRYGISSAQLYAWNSVLGYYGEHCDQLISGNYYCTGVSGPLQPKGPSQPGITDACTGYGKAVSGSTCPEFASSNHISTAQLYSWNPVLGQNGENCQTKFLGAEYYCVQAAG</sequence>
<feature type="domain" description="LysM" evidence="6">
    <location>
        <begin position="125"/>
        <end position="172"/>
    </location>
</feature>
<dbReference type="AlphaFoldDB" id="A0AAQ3RAW1"/>
<gene>
    <name evidence="7" type="ORF">R9X50_00761900</name>
</gene>
<feature type="domain" description="LysM" evidence="6">
    <location>
        <begin position="415"/>
        <end position="464"/>
    </location>
</feature>
<dbReference type="Gene3D" id="3.10.350.10">
    <property type="entry name" value="LysM domain"/>
    <property type="match status" value="6"/>
</dbReference>
<feature type="chain" id="PRO_5042876069" description="LysM domain-containing protein" evidence="5">
    <location>
        <begin position="19"/>
        <end position="469"/>
    </location>
</feature>
<evidence type="ECO:0000256" key="5">
    <source>
        <dbReference type="SAM" id="SignalP"/>
    </source>
</evidence>
<evidence type="ECO:0000256" key="2">
    <source>
        <dbReference type="ARBA" id="ARBA00022729"/>
    </source>
</evidence>
<name>A0AAQ3RAW1_9PEZI</name>
<evidence type="ECO:0000313" key="8">
    <source>
        <dbReference type="Proteomes" id="UP001303373"/>
    </source>
</evidence>
<evidence type="ECO:0000256" key="3">
    <source>
        <dbReference type="ARBA" id="ARBA00023026"/>
    </source>
</evidence>
<keyword evidence="3" id="KW-0843">Virulence</keyword>
<organism evidence="7 8">
    <name type="scientific">Acrodontium crateriforme</name>
    <dbReference type="NCBI Taxonomy" id="150365"/>
    <lineage>
        <taxon>Eukaryota</taxon>
        <taxon>Fungi</taxon>
        <taxon>Dikarya</taxon>
        <taxon>Ascomycota</taxon>
        <taxon>Pezizomycotina</taxon>
        <taxon>Dothideomycetes</taxon>
        <taxon>Dothideomycetidae</taxon>
        <taxon>Mycosphaerellales</taxon>
        <taxon>Teratosphaeriaceae</taxon>
        <taxon>Acrodontium</taxon>
    </lineage>
</organism>
<keyword evidence="2 5" id="KW-0732">Signal</keyword>
<dbReference type="InterPro" id="IPR036779">
    <property type="entry name" value="LysM_dom_sf"/>
</dbReference>
<dbReference type="Pfam" id="PF01476">
    <property type="entry name" value="LysM"/>
    <property type="match status" value="2"/>
</dbReference>
<evidence type="ECO:0000313" key="7">
    <source>
        <dbReference type="EMBL" id="WPH04724.1"/>
    </source>
</evidence>
<feature type="compositionally biased region" description="Low complexity" evidence="4">
    <location>
        <begin position="85"/>
        <end position="110"/>
    </location>
</feature>
<dbReference type="PROSITE" id="PS51782">
    <property type="entry name" value="LYSM"/>
    <property type="match status" value="5"/>
</dbReference>
<feature type="region of interest" description="Disordered" evidence="4">
    <location>
        <begin position="85"/>
        <end position="116"/>
    </location>
</feature>
<protein>
    <recommendedName>
        <fullName evidence="6">LysM domain-containing protein</fullName>
    </recommendedName>
</protein>
<accession>A0AAQ3RAW1</accession>
<keyword evidence="8" id="KW-1185">Reference proteome</keyword>
<reference evidence="7 8" key="1">
    <citation type="submission" date="2023-11" db="EMBL/GenBank/DDBJ databases">
        <title>An acidophilic fungus is an integral part of prey digestion in a carnivorous sundew plant.</title>
        <authorList>
            <person name="Tsai I.J."/>
        </authorList>
    </citation>
    <scope>NUCLEOTIDE SEQUENCE [LARGE SCALE GENOMIC DNA]</scope>
    <source>
        <strain evidence="7">169a</strain>
    </source>
</reference>
<dbReference type="SUPFAM" id="SSF54106">
    <property type="entry name" value="LysM domain"/>
    <property type="match status" value="2"/>
</dbReference>
<dbReference type="PANTHER" id="PTHR34997">
    <property type="entry name" value="AM15"/>
    <property type="match status" value="1"/>
</dbReference>
<dbReference type="CDD" id="cd00118">
    <property type="entry name" value="LysM"/>
    <property type="match status" value="2"/>
</dbReference>
<dbReference type="GO" id="GO:0008061">
    <property type="term" value="F:chitin binding"/>
    <property type="evidence" value="ECO:0007669"/>
    <property type="project" value="UniProtKB-KW"/>
</dbReference>
<dbReference type="EMBL" id="CP138592">
    <property type="protein sequence ID" value="WPH04724.1"/>
    <property type="molecule type" value="Genomic_DNA"/>
</dbReference>
<feature type="signal peptide" evidence="5">
    <location>
        <begin position="1"/>
        <end position="18"/>
    </location>
</feature>
<dbReference type="PANTHER" id="PTHR34997:SF2">
    <property type="entry name" value="LYSM DOMAIN-CONTAINING PROTEIN-RELATED"/>
    <property type="match status" value="1"/>
</dbReference>
<evidence type="ECO:0000256" key="4">
    <source>
        <dbReference type="SAM" id="MobiDB-lite"/>
    </source>
</evidence>
<evidence type="ECO:0000259" key="6">
    <source>
        <dbReference type="PROSITE" id="PS51782"/>
    </source>
</evidence>
<keyword evidence="1" id="KW-0147">Chitin-binding</keyword>
<feature type="domain" description="LysM" evidence="6">
    <location>
        <begin position="31"/>
        <end position="75"/>
    </location>
</feature>